<keyword evidence="1" id="KW-1133">Transmembrane helix</keyword>
<dbReference type="RefSeq" id="WP_379747283.1">
    <property type="nucleotide sequence ID" value="NZ_JBHTCP010000010.1"/>
</dbReference>
<accession>A0ABW2NQT9</accession>
<dbReference type="EMBL" id="JBHTCP010000010">
    <property type="protein sequence ID" value="MFC7371071.1"/>
    <property type="molecule type" value="Genomic_DNA"/>
</dbReference>
<feature type="transmembrane region" description="Helical" evidence="1">
    <location>
        <begin position="33"/>
        <end position="51"/>
    </location>
</feature>
<evidence type="ECO:0000256" key="1">
    <source>
        <dbReference type="SAM" id="Phobius"/>
    </source>
</evidence>
<name>A0ABW2NQT9_9BACL</name>
<comment type="caution">
    <text evidence="2">The sequence shown here is derived from an EMBL/GenBank/DDBJ whole genome shotgun (WGS) entry which is preliminary data.</text>
</comment>
<sequence length="73" mass="8340">MMVYTLLSLLIVCAILLIDRRKLKQYKSKRENVVYFGFFTVGVVLLVMKGMGAPIPTPLNWISYVLKPLTGFM</sequence>
<keyword evidence="3" id="KW-1185">Reference proteome</keyword>
<organism evidence="2 3">
    <name type="scientific">Fictibacillus iocasae</name>
    <dbReference type="NCBI Taxonomy" id="2715437"/>
    <lineage>
        <taxon>Bacteria</taxon>
        <taxon>Bacillati</taxon>
        <taxon>Bacillota</taxon>
        <taxon>Bacilli</taxon>
        <taxon>Bacillales</taxon>
        <taxon>Fictibacillaceae</taxon>
        <taxon>Fictibacillus</taxon>
    </lineage>
</organism>
<evidence type="ECO:0000313" key="2">
    <source>
        <dbReference type="EMBL" id="MFC7371071.1"/>
    </source>
</evidence>
<keyword evidence="1" id="KW-0812">Transmembrane</keyword>
<protein>
    <submittedName>
        <fullName evidence="2">Uncharacterized protein</fullName>
    </submittedName>
</protein>
<dbReference type="Proteomes" id="UP001596549">
    <property type="component" value="Unassembled WGS sequence"/>
</dbReference>
<proteinExistence type="predicted"/>
<keyword evidence="1" id="KW-0472">Membrane</keyword>
<reference evidence="3" key="1">
    <citation type="journal article" date="2019" name="Int. J. Syst. Evol. Microbiol.">
        <title>The Global Catalogue of Microorganisms (GCM) 10K type strain sequencing project: providing services to taxonomists for standard genome sequencing and annotation.</title>
        <authorList>
            <consortium name="The Broad Institute Genomics Platform"/>
            <consortium name="The Broad Institute Genome Sequencing Center for Infectious Disease"/>
            <person name="Wu L."/>
            <person name="Ma J."/>
        </authorList>
    </citation>
    <scope>NUCLEOTIDE SEQUENCE [LARGE SCALE GENOMIC DNA]</scope>
    <source>
        <strain evidence="3">NBRC 106396</strain>
    </source>
</reference>
<evidence type="ECO:0000313" key="3">
    <source>
        <dbReference type="Proteomes" id="UP001596549"/>
    </source>
</evidence>
<gene>
    <name evidence="2" type="ORF">ACFQPF_05225</name>
</gene>